<dbReference type="EC" id="4.2.99.18" evidence="2"/>
<keyword evidence="11" id="KW-0511">Multifunctional enzyme</keyword>
<evidence type="ECO:0000256" key="9">
    <source>
        <dbReference type="ARBA" id="ARBA00023204"/>
    </source>
</evidence>
<evidence type="ECO:0000256" key="2">
    <source>
        <dbReference type="ARBA" id="ARBA00012720"/>
    </source>
</evidence>
<dbReference type="Pfam" id="PF06831">
    <property type="entry name" value="H2TH"/>
    <property type="match status" value="1"/>
</dbReference>
<feature type="domain" description="FPG-type" evidence="15">
    <location>
        <begin position="222"/>
        <end position="260"/>
    </location>
</feature>
<evidence type="ECO:0000256" key="13">
    <source>
        <dbReference type="ARBA" id="ARBA00044632"/>
    </source>
</evidence>
<dbReference type="SUPFAM" id="SSF46946">
    <property type="entry name" value="S13-like H2TH domain"/>
    <property type="match status" value="1"/>
</dbReference>
<evidence type="ECO:0000256" key="12">
    <source>
        <dbReference type="ARBA" id="ARBA00023295"/>
    </source>
</evidence>
<dbReference type="PROSITE" id="PS51066">
    <property type="entry name" value="ZF_FPG_2"/>
    <property type="match status" value="1"/>
</dbReference>
<proteinExistence type="inferred from homology"/>
<dbReference type="GO" id="GO:0000703">
    <property type="term" value="F:oxidized pyrimidine nucleobase lesion DNA N-glycosylase activity"/>
    <property type="evidence" value="ECO:0007669"/>
    <property type="project" value="TreeGrafter"/>
</dbReference>
<comment type="catalytic activity">
    <reaction evidence="13">
        <text>2'-deoxyribonucleotide-(2'-deoxyribose 5'-phosphate)-2'-deoxyribonucleotide-DNA = a 3'-end 2'-deoxyribonucleotide-(2,3-dehydro-2,3-deoxyribose 5'-phosphate)-DNA + a 5'-end 5'-phospho-2'-deoxyribonucleoside-DNA + H(+)</text>
        <dbReference type="Rhea" id="RHEA:66592"/>
        <dbReference type="Rhea" id="RHEA-COMP:13180"/>
        <dbReference type="Rhea" id="RHEA-COMP:16897"/>
        <dbReference type="Rhea" id="RHEA-COMP:17067"/>
        <dbReference type="ChEBI" id="CHEBI:15378"/>
        <dbReference type="ChEBI" id="CHEBI:136412"/>
        <dbReference type="ChEBI" id="CHEBI:157695"/>
        <dbReference type="ChEBI" id="CHEBI:167181"/>
        <dbReference type="EC" id="4.2.99.18"/>
    </reaction>
</comment>
<dbReference type="PANTHER" id="PTHR42697">
    <property type="entry name" value="ENDONUCLEASE 8"/>
    <property type="match status" value="1"/>
</dbReference>
<dbReference type="InterPro" id="IPR035937">
    <property type="entry name" value="FPG_N"/>
</dbReference>
<name>A0A316TEM9_9ACTN</name>
<dbReference type="PANTHER" id="PTHR42697:SF1">
    <property type="entry name" value="ENDONUCLEASE 8"/>
    <property type="match status" value="1"/>
</dbReference>
<keyword evidence="9" id="KW-0234">DNA repair</keyword>
<reference evidence="17 18" key="1">
    <citation type="submission" date="2018-05" db="EMBL/GenBank/DDBJ databases">
        <title>Nocardioides silvaticus genome.</title>
        <authorList>
            <person name="Li C."/>
            <person name="Wang G."/>
        </authorList>
    </citation>
    <scope>NUCLEOTIDE SEQUENCE [LARGE SCALE GENOMIC DNA]</scope>
    <source>
        <strain evidence="17 18">CCTCC AB 2018079</strain>
    </source>
</reference>
<dbReference type="SMART" id="SM00898">
    <property type="entry name" value="Fapy_DNA_glyco"/>
    <property type="match status" value="1"/>
</dbReference>
<dbReference type="PROSITE" id="PS01242">
    <property type="entry name" value="ZF_FPG_1"/>
    <property type="match status" value="1"/>
</dbReference>
<dbReference type="InterPro" id="IPR010979">
    <property type="entry name" value="Ribosomal_uS13-like_H2TH"/>
</dbReference>
<keyword evidence="7" id="KW-0862">Zinc</keyword>
<dbReference type="SUPFAM" id="SSF57716">
    <property type="entry name" value="Glucocorticoid receptor-like (DNA-binding domain)"/>
    <property type="match status" value="1"/>
</dbReference>
<dbReference type="SUPFAM" id="SSF81624">
    <property type="entry name" value="N-terminal domain of MutM-like DNA repair proteins"/>
    <property type="match status" value="1"/>
</dbReference>
<dbReference type="Gene3D" id="3.20.190.10">
    <property type="entry name" value="MutM-like, N-terminal"/>
    <property type="match status" value="1"/>
</dbReference>
<evidence type="ECO:0000313" key="18">
    <source>
        <dbReference type="Proteomes" id="UP000245507"/>
    </source>
</evidence>
<dbReference type="GO" id="GO:0008270">
    <property type="term" value="F:zinc ion binding"/>
    <property type="evidence" value="ECO:0007669"/>
    <property type="project" value="UniProtKB-KW"/>
</dbReference>
<evidence type="ECO:0000256" key="3">
    <source>
        <dbReference type="ARBA" id="ARBA00022723"/>
    </source>
</evidence>
<evidence type="ECO:0000313" key="17">
    <source>
        <dbReference type="EMBL" id="PWN02900.1"/>
    </source>
</evidence>
<protein>
    <recommendedName>
        <fullName evidence="2">DNA-(apurinic or apyrimidinic site) lyase</fullName>
        <ecNumber evidence="2">4.2.99.18</ecNumber>
    </recommendedName>
</protein>
<evidence type="ECO:0000259" key="16">
    <source>
        <dbReference type="PROSITE" id="PS51068"/>
    </source>
</evidence>
<keyword evidence="18" id="KW-1185">Reference proteome</keyword>
<keyword evidence="5 14" id="KW-0863">Zinc-finger</keyword>
<keyword evidence="6" id="KW-0378">Hydrolase</keyword>
<comment type="caution">
    <text evidence="17">The sequence shown here is derived from an EMBL/GenBank/DDBJ whole genome shotgun (WGS) entry which is preliminary data.</text>
</comment>
<accession>A0A316TEM9</accession>
<dbReference type="InterPro" id="IPR012319">
    <property type="entry name" value="FPG_cat"/>
</dbReference>
<evidence type="ECO:0000256" key="7">
    <source>
        <dbReference type="ARBA" id="ARBA00022833"/>
    </source>
</evidence>
<dbReference type="AlphaFoldDB" id="A0A316TEM9"/>
<dbReference type="PROSITE" id="PS51068">
    <property type="entry name" value="FPG_CAT"/>
    <property type="match status" value="1"/>
</dbReference>
<dbReference type="Proteomes" id="UP000245507">
    <property type="component" value="Unassembled WGS sequence"/>
</dbReference>
<dbReference type="InterPro" id="IPR015887">
    <property type="entry name" value="DNA_glyclase_Znf_dom_DNA_BS"/>
</dbReference>
<feature type="domain" description="Formamidopyrimidine-DNA glycosylase catalytic" evidence="16">
    <location>
        <begin position="2"/>
        <end position="105"/>
    </location>
</feature>
<evidence type="ECO:0000259" key="15">
    <source>
        <dbReference type="PROSITE" id="PS51066"/>
    </source>
</evidence>
<evidence type="ECO:0000256" key="6">
    <source>
        <dbReference type="ARBA" id="ARBA00022801"/>
    </source>
</evidence>
<dbReference type="Pfam" id="PF01149">
    <property type="entry name" value="Fapy_DNA_glyco"/>
    <property type="match status" value="1"/>
</dbReference>
<evidence type="ECO:0000256" key="10">
    <source>
        <dbReference type="ARBA" id="ARBA00023239"/>
    </source>
</evidence>
<evidence type="ECO:0000256" key="14">
    <source>
        <dbReference type="PROSITE-ProRule" id="PRU00391"/>
    </source>
</evidence>
<dbReference type="InterPro" id="IPR044090">
    <property type="entry name" value="Nei2_N"/>
</dbReference>
<sequence>MPEGDAVYLTARRLDRGLKGKVLTASDFRWPSLATVDLTGATVLGTGTHGKHLLTRLEHDGTPLTLHTHLKMEGVWRVLDKGRRWPRPAHQARVVLRVEGTEAVGFSLGLVELFPTADEEGVIGHLGPDLMAEDFDEGEALRRLLERPDRPLGEALLDQTVVAGIGTIYLAETCFLQGAHPLAAVSAVRDPARLLRRAHLLLRNGVYYGRPTTAGERKGTVWVFRRTRQSCLRCGTPIEAGNVGEEGRERTTYWCPRCQPRDPVAT</sequence>
<evidence type="ECO:0000256" key="8">
    <source>
        <dbReference type="ARBA" id="ARBA00023125"/>
    </source>
</evidence>
<keyword evidence="8" id="KW-0238">DNA-binding</keyword>
<keyword evidence="3" id="KW-0479">Metal-binding</keyword>
<dbReference type="SMART" id="SM01232">
    <property type="entry name" value="H2TH"/>
    <property type="match status" value="1"/>
</dbReference>
<dbReference type="Gene3D" id="1.10.8.50">
    <property type="match status" value="1"/>
</dbReference>
<dbReference type="InterPro" id="IPR015886">
    <property type="entry name" value="H2TH_FPG"/>
</dbReference>
<comment type="similarity">
    <text evidence="1">Belongs to the FPG family.</text>
</comment>
<dbReference type="OrthoDB" id="9800855at2"/>
<gene>
    <name evidence="17" type="ORF">DJ010_10945</name>
</gene>
<dbReference type="GO" id="GO:0140078">
    <property type="term" value="F:class I DNA-(apurinic or apyrimidinic site) endonuclease activity"/>
    <property type="evidence" value="ECO:0007669"/>
    <property type="project" value="UniProtKB-EC"/>
</dbReference>
<dbReference type="GO" id="GO:0006284">
    <property type="term" value="P:base-excision repair"/>
    <property type="evidence" value="ECO:0007669"/>
    <property type="project" value="InterPro"/>
</dbReference>
<organism evidence="17 18">
    <name type="scientific">Nocardioides silvaticus</name>
    <dbReference type="NCBI Taxonomy" id="2201891"/>
    <lineage>
        <taxon>Bacteria</taxon>
        <taxon>Bacillati</taxon>
        <taxon>Actinomycetota</taxon>
        <taxon>Actinomycetes</taxon>
        <taxon>Propionibacteriales</taxon>
        <taxon>Nocardioidaceae</taxon>
        <taxon>Nocardioides</taxon>
    </lineage>
</organism>
<evidence type="ECO:0000256" key="5">
    <source>
        <dbReference type="ARBA" id="ARBA00022771"/>
    </source>
</evidence>
<dbReference type="CDD" id="cd08971">
    <property type="entry name" value="AcNei2_N"/>
    <property type="match status" value="1"/>
</dbReference>
<dbReference type="InterPro" id="IPR000214">
    <property type="entry name" value="Znf_DNA_glyclase/AP_lyase"/>
</dbReference>
<keyword evidence="12" id="KW-0326">Glycosidase</keyword>
<dbReference type="GO" id="GO:0003684">
    <property type="term" value="F:damaged DNA binding"/>
    <property type="evidence" value="ECO:0007669"/>
    <property type="project" value="InterPro"/>
</dbReference>
<evidence type="ECO:0000256" key="1">
    <source>
        <dbReference type="ARBA" id="ARBA00009409"/>
    </source>
</evidence>
<keyword evidence="10" id="KW-0456">Lyase</keyword>
<evidence type="ECO:0000256" key="11">
    <source>
        <dbReference type="ARBA" id="ARBA00023268"/>
    </source>
</evidence>
<dbReference type="EMBL" id="QGDD01000004">
    <property type="protein sequence ID" value="PWN02900.1"/>
    <property type="molecule type" value="Genomic_DNA"/>
</dbReference>
<dbReference type="RefSeq" id="WP_109693701.1">
    <property type="nucleotide sequence ID" value="NZ_QGDD01000004.1"/>
</dbReference>
<evidence type="ECO:0000256" key="4">
    <source>
        <dbReference type="ARBA" id="ARBA00022763"/>
    </source>
</evidence>
<keyword evidence="4" id="KW-0227">DNA damage</keyword>